<feature type="signal peptide" evidence="1">
    <location>
        <begin position="1"/>
        <end position="17"/>
    </location>
</feature>
<reference evidence="2" key="1">
    <citation type="submission" date="2014-11" db="EMBL/GenBank/DDBJ databases">
        <authorList>
            <person name="Amaro Gonzalez C."/>
        </authorList>
    </citation>
    <scope>NUCLEOTIDE SEQUENCE</scope>
</reference>
<protein>
    <submittedName>
        <fullName evidence="2">Uncharacterized protein</fullName>
    </submittedName>
</protein>
<dbReference type="EMBL" id="GBXM01089689">
    <property type="protein sequence ID" value="JAH18888.1"/>
    <property type="molecule type" value="Transcribed_RNA"/>
</dbReference>
<name>A0A0E9QS11_ANGAN</name>
<sequence>MCPFLPVFLSILLSSDYFDEVLLLADEVKCPTGRIIDCGTGAFVMTNQPGEVCENTK</sequence>
<reference evidence="2" key="2">
    <citation type="journal article" date="2015" name="Fish Shellfish Immunol.">
        <title>Early steps in the European eel (Anguilla anguilla)-Vibrio vulnificus interaction in the gills: Role of the RtxA13 toxin.</title>
        <authorList>
            <person name="Callol A."/>
            <person name="Pajuelo D."/>
            <person name="Ebbesson L."/>
            <person name="Teles M."/>
            <person name="MacKenzie S."/>
            <person name="Amaro C."/>
        </authorList>
    </citation>
    <scope>NUCLEOTIDE SEQUENCE</scope>
</reference>
<organism evidence="2">
    <name type="scientific">Anguilla anguilla</name>
    <name type="common">European freshwater eel</name>
    <name type="synonym">Muraena anguilla</name>
    <dbReference type="NCBI Taxonomy" id="7936"/>
    <lineage>
        <taxon>Eukaryota</taxon>
        <taxon>Metazoa</taxon>
        <taxon>Chordata</taxon>
        <taxon>Craniata</taxon>
        <taxon>Vertebrata</taxon>
        <taxon>Euteleostomi</taxon>
        <taxon>Actinopterygii</taxon>
        <taxon>Neopterygii</taxon>
        <taxon>Teleostei</taxon>
        <taxon>Anguilliformes</taxon>
        <taxon>Anguillidae</taxon>
        <taxon>Anguilla</taxon>
    </lineage>
</organism>
<evidence type="ECO:0000256" key="1">
    <source>
        <dbReference type="SAM" id="SignalP"/>
    </source>
</evidence>
<keyword evidence="1" id="KW-0732">Signal</keyword>
<accession>A0A0E9QS11</accession>
<feature type="chain" id="PRO_5002431551" evidence="1">
    <location>
        <begin position="18"/>
        <end position="57"/>
    </location>
</feature>
<dbReference type="AlphaFoldDB" id="A0A0E9QS11"/>
<evidence type="ECO:0000313" key="2">
    <source>
        <dbReference type="EMBL" id="JAH18888.1"/>
    </source>
</evidence>
<proteinExistence type="predicted"/>